<dbReference type="PANTHER" id="PTHR12455">
    <property type="entry name" value="NUCLEOLAR COMPLEX PROTEIN 4"/>
    <property type="match status" value="1"/>
</dbReference>
<sequence length="374" mass="42786">MSDDSPTTFPAKLFKRIMETLLSDTVNNTALLGRFEEYLAYDDVRYYTLRNVFSACRNTHAQETLQGNLYTVLENISLPPKGQDNTLSNFLCSIGDAEKDIRTLQRHRHLYSSAWIHFLKMKLSATLYRKVLVILPDKVMSNMTSPLSLCDFLSQAFNVGGVISLLASNGLFILITKYNLHYPDFYKKLYSLFEPSIFHVKYKARFFHLCDLFLSSTHLPAHLVAAFAKRLARISLSAPPAGLLVAVPFIYNMIIRHPACKKLIHRPDSDMSFDTDPYDPEEEDPEKCGAMNSCLWELKSLQYHYHPDVFKIAKKMDVGIPDMEIDLAEKFDLTANDLFEKEVQKKQKTVAVTFEPPKGLLGGKDDKLNMFWTL</sequence>
<evidence type="ECO:0000256" key="1">
    <source>
        <dbReference type="ARBA" id="ARBA00007797"/>
    </source>
</evidence>
<dbReference type="Proteomes" id="UP001164746">
    <property type="component" value="Chromosome 4"/>
</dbReference>
<proteinExistence type="inferred from homology"/>
<feature type="domain" description="CCAAT-binding factor" evidence="2">
    <location>
        <begin position="164"/>
        <end position="313"/>
    </location>
</feature>
<reference evidence="3" key="1">
    <citation type="submission" date="2022-11" db="EMBL/GenBank/DDBJ databases">
        <title>Centuries of genome instability and evolution in soft-shell clam transmissible cancer (bioRxiv).</title>
        <authorList>
            <person name="Hart S.F.M."/>
            <person name="Yonemitsu M.A."/>
            <person name="Giersch R.M."/>
            <person name="Beal B.F."/>
            <person name="Arriagada G."/>
            <person name="Davis B.W."/>
            <person name="Ostrander E.A."/>
            <person name="Goff S.P."/>
            <person name="Metzger M.J."/>
        </authorList>
    </citation>
    <scope>NUCLEOTIDE SEQUENCE</scope>
    <source>
        <strain evidence="3">MELC-2E11</strain>
        <tissue evidence="3">Siphon/mantle</tissue>
    </source>
</reference>
<comment type="similarity">
    <text evidence="1">Belongs to the CBF/MAK21 family.</text>
</comment>
<protein>
    <submittedName>
        <fullName evidence="3">NOC4B-like protein</fullName>
    </submittedName>
</protein>
<dbReference type="PANTHER" id="PTHR12455:SF0">
    <property type="entry name" value="NUCLEOLAR COMPLEX PROTEIN 4 HOMOLOG"/>
    <property type="match status" value="1"/>
</dbReference>
<accession>A0ABY7DWD4</accession>
<evidence type="ECO:0000313" key="3">
    <source>
        <dbReference type="EMBL" id="WAR02028.1"/>
    </source>
</evidence>
<gene>
    <name evidence="3" type="ORF">MAR_008586</name>
</gene>
<organism evidence="3 4">
    <name type="scientific">Mya arenaria</name>
    <name type="common">Soft-shell clam</name>
    <dbReference type="NCBI Taxonomy" id="6604"/>
    <lineage>
        <taxon>Eukaryota</taxon>
        <taxon>Metazoa</taxon>
        <taxon>Spiralia</taxon>
        <taxon>Lophotrochozoa</taxon>
        <taxon>Mollusca</taxon>
        <taxon>Bivalvia</taxon>
        <taxon>Autobranchia</taxon>
        <taxon>Heteroconchia</taxon>
        <taxon>Euheterodonta</taxon>
        <taxon>Imparidentia</taxon>
        <taxon>Neoheterodontei</taxon>
        <taxon>Myida</taxon>
        <taxon>Myoidea</taxon>
        <taxon>Myidae</taxon>
        <taxon>Mya</taxon>
    </lineage>
</organism>
<evidence type="ECO:0000259" key="2">
    <source>
        <dbReference type="Pfam" id="PF03914"/>
    </source>
</evidence>
<dbReference type="EMBL" id="CP111015">
    <property type="protein sequence ID" value="WAR02028.1"/>
    <property type="molecule type" value="Genomic_DNA"/>
</dbReference>
<dbReference type="Pfam" id="PF03914">
    <property type="entry name" value="CBF"/>
    <property type="match status" value="1"/>
</dbReference>
<dbReference type="InterPro" id="IPR005612">
    <property type="entry name" value="CCAAT-binding_factor"/>
</dbReference>
<dbReference type="InterPro" id="IPR027193">
    <property type="entry name" value="Noc4"/>
</dbReference>
<keyword evidence="4" id="KW-1185">Reference proteome</keyword>
<evidence type="ECO:0000313" key="4">
    <source>
        <dbReference type="Proteomes" id="UP001164746"/>
    </source>
</evidence>
<name>A0ABY7DWD4_MYAAR</name>